<gene>
    <name evidence="1" type="ORF">RFULGI_LOCUS9048</name>
</gene>
<feature type="non-terminal residue" evidence="1">
    <location>
        <position position="1"/>
    </location>
</feature>
<keyword evidence="2" id="KW-1185">Reference proteome</keyword>
<comment type="caution">
    <text evidence="1">The sequence shown here is derived from an EMBL/GenBank/DDBJ whole genome shotgun (WGS) entry which is preliminary data.</text>
</comment>
<organism evidence="1 2">
    <name type="scientific">Racocetra fulgida</name>
    <dbReference type="NCBI Taxonomy" id="60492"/>
    <lineage>
        <taxon>Eukaryota</taxon>
        <taxon>Fungi</taxon>
        <taxon>Fungi incertae sedis</taxon>
        <taxon>Mucoromycota</taxon>
        <taxon>Glomeromycotina</taxon>
        <taxon>Glomeromycetes</taxon>
        <taxon>Diversisporales</taxon>
        <taxon>Gigasporaceae</taxon>
        <taxon>Racocetra</taxon>
    </lineage>
</organism>
<dbReference type="Proteomes" id="UP000789396">
    <property type="component" value="Unassembled WGS sequence"/>
</dbReference>
<name>A0A9N9HAV4_9GLOM</name>
<dbReference type="AlphaFoldDB" id="A0A9N9HAV4"/>
<accession>A0A9N9HAV4</accession>
<evidence type="ECO:0000313" key="2">
    <source>
        <dbReference type="Proteomes" id="UP000789396"/>
    </source>
</evidence>
<reference evidence="1" key="1">
    <citation type="submission" date="2021-06" db="EMBL/GenBank/DDBJ databases">
        <authorList>
            <person name="Kallberg Y."/>
            <person name="Tangrot J."/>
            <person name="Rosling A."/>
        </authorList>
    </citation>
    <scope>NUCLEOTIDE SEQUENCE</scope>
    <source>
        <strain evidence="1">IN212</strain>
    </source>
</reference>
<sequence length="79" mass="8955">VLEHVYEVVNKAINKNIPGIEFRKGALEIKLRSVKVSVPEMIKDELKNALHISWNSKDQNLADFIISIMDDILPDMPGL</sequence>
<evidence type="ECO:0000313" key="1">
    <source>
        <dbReference type="EMBL" id="CAG8666337.1"/>
    </source>
</evidence>
<protein>
    <submittedName>
        <fullName evidence="1">19914_t:CDS:1</fullName>
    </submittedName>
</protein>
<proteinExistence type="predicted"/>
<dbReference type="EMBL" id="CAJVPZ010015476">
    <property type="protein sequence ID" value="CAG8666337.1"/>
    <property type="molecule type" value="Genomic_DNA"/>
</dbReference>